<reference evidence="1 2" key="1">
    <citation type="submission" date="2018-08" db="EMBL/GenBank/DDBJ databases">
        <title>Recombination of ecologically and evolutionarily significant loci maintains genetic cohesion in the Pseudomonas syringae species complex.</title>
        <authorList>
            <person name="Dillon M."/>
            <person name="Thakur S."/>
            <person name="Almeida R.N.D."/>
            <person name="Weir B.S."/>
            <person name="Guttman D.S."/>
        </authorList>
    </citation>
    <scope>NUCLEOTIDE SEQUENCE [LARGE SCALE GENOMIC DNA]</scope>
    <source>
        <strain evidence="1 2">ICMP 9829</strain>
    </source>
</reference>
<dbReference type="Proteomes" id="UP000274212">
    <property type="component" value="Unassembled WGS sequence"/>
</dbReference>
<name>A0A3M4TPN2_9PSED</name>
<dbReference type="AlphaFoldDB" id="A0A3M4TPN2"/>
<proteinExistence type="predicted"/>
<gene>
    <name evidence="1" type="ORF">ALP36_101767</name>
</gene>
<feature type="non-terminal residue" evidence="1">
    <location>
        <position position="80"/>
    </location>
</feature>
<comment type="caution">
    <text evidence="1">The sequence shown here is derived from an EMBL/GenBank/DDBJ whole genome shotgun (WGS) entry which is preliminary data.</text>
</comment>
<evidence type="ECO:0000313" key="2">
    <source>
        <dbReference type="Proteomes" id="UP000274212"/>
    </source>
</evidence>
<organism evidence="1 2">
    <name type="scientific">Pseudomonas syringae pv. coriandricola</name>
    <dbReference type="NCBI Taxonomy" id="264453"/>
    <lineage>
        <taxon>Bacteria</taxon>
        <taxon>Pseudomonadati</taxon>
        <taxon>Pseudomonadota</taxon>
        <taxon>Gammaproteobacteria</taxon>
        <taxon>Pseudomonadales</taxon>
        <taxon>Pseudomonadaceae</taxon>
        <taxon>Pseudomonas</taxon>
    </lineage>
</organism>
<sequence>MSDHRALDRTPWVDIEITGWAIQTFGASNDKIHGATVWMGLLAMSGGRAGKFVVFAELILSSRRGAECDVSDRAKEPDEV</sequence>
<accession>A0A3M4TPN2</accession>
<dbReference type="EMBL" id="RBTT01000130">
    <property type="protein sequence ID" value="RMU09515.1"/>
    <property type="molecule type" value="Genomic_DNA"/>
</dbReference>
<protein>
    <submittedName>
        <fullName evidence="1">Uncharacterized protein</fullName>
    </submittedName>
</protein>
<evidence type="ECO:0000313" key="1">
    <source>
        <dbReference type="EMBL" id="RMU09515.1"/>
    </source>
</evidence>